<dbReference type="AlphaFoldDB" id="B7KDC2"/>
<sequence length="162" mass="18404">MPSPIAHGVTGYVLSNSLPLKKLNFYLFYGVFVAIAPDFDFIPQWITGEKFHRGVTHSLVFALAFSLIAAGLIHYSRKDSYKLIFFCTFIIYSSHLFLDMFSMGSPGIKLLFPFSNDYIRASFLIFPPIDYTLGLFHPSYLVFLGVELGYSILLLILLRIVK</sequence>
<dbReference type="STRING" id="65393.PCC7424_0477"/>
<gene>
    <name evidence="2" type="ordered locus">PCC7424_0477</name>
</gene>
<proteinExistence type="predicted"/>
<accession>B7KDC2</accession>
<feature type="transmembrane region" description="Helical" evidence="1">
    <location>
        <begin position="54"/>
        <end position="75"/>
    </location>
</feature>
<evidence type="ECO:0000313" key="3">
    <source>
        <dbReference type="Proteomes" id="UP000002384"/>
    </source>
</evidence>
<keyword evidence="3" id="KW-1185">Reference proteome</keyword>
<dbReference type="OrthoDB" id="9794683at2"/>
<dbReference type="KEGG" id="cyc:PCC7424_0477"/>
<keyword evidence="1" id="KW-0472">Membrane</keyword>
<protein>
    <submittedName>
        <fullName evidence="2">Membrane-bound metal-dependent hydrolase</fullName>
    </submittedName>
</protein>
<dbReference type="HOGENOM" id="CLU_1500364_0_0_3"/>
<feature type="transmembrane region" description="Helical" evidence="1">
    <location>
        <begin position="81"/>
        <end position="98"/>
    </location>
</feature>
<dbReference type="Proteomes" id="UP000002384">
    <property type="component" value="Chromosome"/>
</dbReference>
<dbReference type="eggNOG" id="COG1988">
    <property type="taxonomic scope" value="Bacteria"/>
</dbReference>
<dbReference type="PANTHER" id="PTHR40031">
    <property type="entry name" value="HYPOTHETICAL MEMBRANE SPANNING PROTEIN"/>
    <property type="match status" value="1"/>
</dbReference>
<feature type="transmembrane region" description="Helical" evidence="1">
    <location>
        <begin position="141"/>
        <end position="161"/>
    </location>
</feature>
<dbReference type="Pfam" id="PF04307">
    <property type="entry name" value="YdjM"/>
    <property type="match status" value="1"/>
</dbReference>
<dbReference type="PANTHER" id="PTHR40031:SF1">
    <property type="entry name" value="MEMBRANE-BOUND METAL-DEPENDENT HYDROLASE"/>
    <property type="match status" value="1"/>
</dbReference>
<organism evidence="2 3">
    <name type="scientific">Gloeothece citriformis (strain PCC 7424)</name>
    <name type="common">Cyanothece sp. (strain PCC 7424)</name>
    <dbReference type="NCBI Taxonomy" id="65393"/>
    <lineage>
        <taxon>Bacteria</taxon>
        <taxon>Bacillati</taxon>
        <taxon>Cyanobacteriota</taxon>
        <taxon>Cyanophyceae</taxon>
        <taxon>Oscillatoriophycideae</taxon>
        <taxon>Chroococcales</taxon>
        <taxon>Aphanothecaceae</taxon>
        <taxon>Gloeothece</taxon>
        <taxon>Gloeothece citriformis</taxon>
    </lineage>
</organism>
<name>B7KDC2_GLOC7</name>
<keyword evidence="1" id="KW-1133">Transmembrane helix</keyword>
<reference evidence="3" key="1">
    <citation type="journal article" date="2011" name="MBio">
        <title>Novel metabolic attributes of the genus Cyanothece, comprising a group of unicellular nitrogen-fixing Cyanobacteria.</title>
        <authorList>
            <person name="Bandyopadhyay A."/>
            <person name="Elvitigala T."/>
            <person name="Welsh E."/>
            <person name="Stockel J."/>
            <person name="Liberton M."/>
            <person name="Min H."/>
            <person name="Sherman L.A."/>
            <person name="Pakrasi H.B."/>
        </authorList>
    </citation>
    <scope>NUCLEOTIDE SEQUENCE [LARGE SCALE GENOMIC DNA]</scope>
    <source>
        <strain evidence="3">PCC 7424</strain>
    </source>
</reference>
<dbReference type="InterPro" id="IPR053170">
    <property type="entry name" value="Transcription_regulator"/>
</dbReference>
<dbReference type="RefSeq" id="WP_012597889.1">
    <property type="nucleotide sequence ID" value="NC_011729.1"/>
</dbReference>
<keyword evidence="1" id="KW-0812">Transmembrane</keyword>
<dbReference type="GO" id="GO:0016787">
    <property type="term" value="F:hydrolase activity"/>
    <property type="evidence" value="ECO:0007669"/>
    <property type="project" value="UniProtKB-KW"/>
</dbReference>
<dbReference type="InterPro" id="IPR007404">
    <property type="entry name" value="YdjM-like"/>
</dbReference>
<keyword evidence="2" id="KW-0378">Hydrolase</keyword>
<dbReference type="EMBL" id="CP001291">
    <property type="protein sequence ID" value="ACK68942.1"/>
    <property type="molecule type" value="Genomic_DNA"/>
</dbReference>
<evidence type="ECO:0000313" key="2">
    <source>
        <dbReference type="EMBL" id="ACK68942.1"/>
    </source>
</evidence>
<feature type="transmembrane region" description="Helical" evidence="1">
    <location>
        <begin position="23"/>
        <end position="42"/>
    </location>
</feature>
<evidence type="ECO:0000256" key="1">
    <source>
        <dbReference type="SAM" id="Phobius"/>
    </source>
</evidence>